<dbReference type="EMBL" id="AGBW02010203">
    <property type="protein sequence ID" value="OWR48946.1"/>
    <property type="molecule type" value="Genomic_DNA"/>
</dbReference>
<organism evidence="2 3">
    <name type="scientific">Danaus plexippus plexippus</name>
    <dbReference type="NCBI Taxonomy" id="278856"/>
    <lineage>
        <taxon>Eukaryota</taxon>
        <taxon>Metazoa</taxon>
        <taxon>Ecdysozoa</taxon>
        <taxon>Arthropoda</taxon>
        <taxon>Hexapoda</taxon>
        <taxon>Insecta</taxon>
        <taxon>Pterygota</taxon>
        <taxon>Neoptera</taxon>
        <taxon>Endopterygota</taxon>
        <taxon>Lepidoptera</taxon>
        <taxon>Glossata</taxon>
        <taxon>Ditrysia</taxon>
        <taxon>Papilionoidea</taxon>
        <taxon>Nymphalidae</taxon>
        <taxon>Danainae</taxon>
        <taxon>Danaini</taxon>
        <taxon>Danaina</taxon>
        <taxon>Danaus</taxon>
        <taxon>Danaus</taxon>
    </lineage>
</organism>
<reference evidence="2 3" key="1">
    <citation type="journal article" date="2011" name="Cell">
        <title>The monarch butterfly genome yields insights into long-distance migration.</title>
        <authorList>
            <person name="Zhan S."/>
            <person name="Merlin C."/>
            <person name="Boore J.L."/>
            <person name="Reppert S.M."/>
        </authorList>
    </citation>
    <scope>NUCLEOTIDE SEQUENCE [LARGE SCALE GENOMIC DNA]</scope>
    <source>
        <strain evidence="2">F-2</strain>
    </source>
</reference>
<dbReference type="InParanoid" id="A0A212F5D1"/>
<gene>
    <name evidence="2" type="ORF">KGM_215303</name>
</gene>
<accession>A0A212F5D1</accession>
<name>A0A212F5D1_DANPL</name>
<sequence>MNVLKIRSRSDSGVALEQLMCEVLTKLNGTRIYFPHFPHHMYTCVQLACAHYEALGLQNDRRRLEIVKRHLGIELYTRSSGCALDCVQVEVFEEFPDIMNVTFVTRERAEIDLLPAIMLARNELGQRRRALRLPPRGTCSVRRLGASKAKFIPDVRVEGIRVLIPADKNGIRSTAGGEREDGDGALCQRETETERSVTYPTHEPRVPPVPEHRSLTSRLDARLCVRRVSVCVWVWVCGYYRVPGPPRTLWSDIFSTVLETTLPGGCLYSIRKSLRRE</sequence>
<dbReference type="KEGG" id="dpl:KGM_215303"/>
<protein>
    <submittedName>
        <fullName evidence="2">Uncharacterized protein</fullName>
    </submittedName>
</protein>
<keyword evidence="3" id="KW-1185">Reference proteome</keyword>
<dbReference type="AlphaFoldDB" id="A0A212F5D1"/>
<feature type="region of interest" description="Disordered" evidence="1">
    <location>
        <begin position="190"/>
        <end position="212"/>
    </location>
</feature>
<evidence type="ECO:0000313" key="2">
    <source>
        <dbReference type="EMBL" id="OWR48946.1"/>
    </source>
</evidence>
<proteinExistence type="predicted"/>
<evidence type="ECO:0000313" key="3">
    <source>
        <dbReference type="Proteomes" id="UP000007151"/>
    </source>
</evidence>
<feature type="compositionally biased region" description="Basic and acidic residues" evidence="1">
    <location>
        <begin position="202"/>
        <end position="212"/>
    </location>
</feature>
<dbReference type="Proteomes" id="UP000007151">
    <property type="component" value="Unassembled WGS sequence"/>
</dbReference>
<comment type="caution">
    <text evidence="2">The sequence shown here is derived from an EMBL/GenBank/DDBJ whole genome shotgun (WGS) entry which is preliminary data.</text>
</comment>
<evidence type="ECO:0000256" key="1">
    <source>
        <dbReference type="SAM" id="MobiDB-lite"/>
    </source>
</evidence>